<evidence type="ECO:0000256" key="1">
    <source>
        <dbReference type="SAM" id="MobiDB-lite"/>
    </source>
</evidence>
<comment type="caution">
    <text evidence="2">The sequence shown here is derived from an EMBL/GenBank/DDBJ whole genome shotgun (WGS) entry which is preliminary data.</text>
</comment>
<dbReference type="GeneID" id="9814003"/>
<feature type="compositionally biased region" description="Pro residues" evidence="1">
    <location>
        <begin position="1"/>
        <end position="10"/>
    </location>
</feature>
<evidence type="ECO:0000313" key="2">
    <source>
        <dbReference type="EMBL" id="KAF1759978.1"/>
    </source>
</evidence>
<sequence length="553" mass="59714">MHPNQGPPNYPGGGSGPPGQPPGFPGPGGPNQQGYPQGGFPHYPIYQAGIPHQYMPPPATPQYPQTGGGGGAGGSGGGGAGGGGQLPAYMTMQIKPEPMWSQDSRYGMGPGTSGMPGGQGGYGGHGGGQQYHGMPHNVDMGDGRNRKGSSPPSPSDVFSIAPAPVRYSPPPAASHHSAATNQSLLAQHLATAPLPPPVPPQQAPHLTHLLQQPMYPGAHPGEGPSGSGGGGGGQQQQRERGVRTTMTPRELLHEQETRFAQLQMARQQAYIQQQQAYQAAQQEYLQQTRAAQLQAEQAAVAAAAMAAVPANTSNLIPPLAQGFPPSASSSHSAYRGAQEMAVGNQMVPLSMVRESPHQKDIDLNKFTTGELCLYGRELVNELNVKTSHLSLMLKKVMERKTLNQGENPNELAAHCRFNLERMSEIRQIIEGRREPEWKRLSGDEYIELMLDDSELAKPMSEEQKAKREELEQRFPHILSKDPPKEGHIFYQGRWIPPALHAKYMTFEANKTILRNLSTQLKAVAWKIDVTSPGHLKRVDQTKISRKKNEEPSN</sequence>
<dbReference type="RefSeq" id="XP_053586283.1">
    <property type="nucleotide sequence ID" value="XM_053726706.1"/>
</dbReference>
<dbReference type="AlphaFoldDB" id="A0A6A5GWV4"/>
<name>A0A6A5GWV4_CAERE</name>
<feature type="region of interest" description="Disordered" evidence="1">
    <location>
        <begin position="109"/>
        <end position="179"/>
    </location>
</feature>
<organism evidence="2 3">
    <name type="scientific">Caenorhabditis remanei</name>
    <name type="common">Caenorhabditis vulgaris</name>
    <dbReference type="NCBI Taxonomy" id="31234"/>
    <lineage>
        <taxon>Eukaryota</taxon>
        <taxon>Metazoa</taxon>
        <taxon>Ecdysozoa</taxon>
        <taxon>Nematoda</taxon>
        <taxon>Chromadorea</taxon>
        <taxon>Rhabditida</taxon>
        <taxon>Rhabditina</taxon>
        <taxon>Rhabditomorpha</taxon>
        <taxon>Rhabditoidea</taxon>
        <taxon>Rhabditidae</taxon>
        <taxon>Peloderinae</taxon>
        <taxon>Caenorhabditis</taxon>
    </lineage>
</organism>
<feature type="compositionally biased region" description="Gly residues" evidence="1">
    <location>
        <begin position="66"/>
        <end position="85"/>
    </location>
</feature>
<protein>
    <submittedName>
        <fullName evidence="2">Uncharacterized protein</fullName>
    </submittedName>
</protein>
<proteinExistence type="predicted"/>
<dbReference type="KEGG" id="crq:GCK72_008223"/>
<gene>
    <name evidence="2" type="ORF">GCK72_008223</name>
</gene>
<dbReference type="CTD" id="9814003"/>
<dbReference type="EMBL" id="WUAV01000003">
    <property type="protein sequence ID" value="KAF1759978.1"/>
    <property type="molecule type" value="Genomic_DNA"/>
</dbReference>
<accession>A0A6A5GWV4</accession>
<dbReference type="Proteomes" id="UP000483820">
    <property type="component" value="Chromosome III"/>
</dbReference>
<reference evidence="2 3" key="1">
    <citation type="submission" date="2019-12" db="EMBL/GenBank/DDBJ databases">
        <title>Chromosome-level assembly of the Caenorhabditis remanei genome.</title>
        <authorList>
            <person name="Teterina A.A."/>
            <person name="Willis J.H."/>
            <person name="Phillips P.C."/>
        </authorList>
    </citation>
    <scope>NUCLEOTIDE SEQUENCE [LARGE SCALE GENOMIC DNA]</scope>
    <source>
        <strain evidence="2 3">PX506</strain>
        <tissue evidence="2">Whole organism</tissue>
    </source>
</reference>
<feature type="compositionally biased region" description="Pro residues" evidence="1">
    <location>
        <begin position="18"/>
        <end position="28"/>
    </location>
</feature>
<feature type="region of interest" description="Disordered" evidence="1">
    <location>
        <begin position="212"/>
        <end position="243"/>
    </location>
</feature>
<feature type="region of interest" description="Disordered" evidence="1">
    <location>
        <begin position="1"/>
        <end position="88"/>
    </location>
</feature>
<evidence type="ECO:0000313" key="3">
    <source>
        <dbReference type="Proteomes" id="UP000483820"/>
    </source>
</evidence>
<feature type="compositionally biased region" description="Gly residues" evidence="1">
    <location>
        <begin position="109"/>
        <end position="130"/>
    </location>
</feature>
<feature type="compositionally biased region" description="Gly residues" evidence="1">
    <location>
        <begin position="223"/>
        <end position="234"/>
    </location>
</feature>
<feature type="compositionally biased region" description="Low complexity" evidence="1">
    <location>
        <begin position="30"/>
        <end position="41"/>
    </location>
</feature>